<evidence type="ECO:0000313" key="2">
    <source>
        <dbReference type="EMBL" id="KOS12231.1"/>
    </source>
</evidence>
<keyword evidence="3" id="KW-1185">Reference proteome</keyword>
<sequence>MAVAVLVTGSATYVLVGEITGPYIGLVAAVVSLVSTALFAICVPARPAWLALKLPVAVLCVLPTLVLITLAPLVANTKVTPILEQGCPTGYVAVEPTAGSGSFIGIRRGLYVERVRDVAAPNFQRPFATGDYVAVSHENLVHVTYADRTTSLATLAVTRQAPCP</sequence>
<comment type="caution">
    <text evidence="2">The sequence shown here is derived from an EMBL/GenBank/DDBJ whole genome shotgun (WGS) entry which is preliminary data.</text>
</comment>
<keyword evidence="1" id="KW-1133">Transmembrane helix</keyword>
<evidence type="ECO:0000256" key="1">
    <source>
        <dbReference type="SAM" id="Phobius"/>
    </source>
</evidence>
<organism evidence="2 3">
    <name type="scientific">Microbacterium aurantiacum</name>
    <dbReference type="NCBI Taxonomy" id="162393"/>
    <lineage>
        <taxon>Bacteria</taxon>
        <taxon>Bacillati</taxon>
        <taxon>Actinomycetota</taxon>
        <taxon>Actinomycetes</taxon>
        <taxon>Micrococcales</taxon>
        <taxon>Microbacteriaceae</taxon>
        <taxon>Microbacterium</taxon>
    </lineage>
</organism>
<reference evidence="2" key="1">
    <citation type="submission" date="2015-04" db="EMBL/GenBank/DDBJ databases">
        <title>Complete genome sequence of Microbacterium chocolatum SIT 101, a bacterium enantioselectively hydrolyzing mesomeric diesters.</title>
        <authorList>
            <person name="Li X."/>
            <person name="Xu Y."/>
        </authorList>
    </citation>
    <scope>NUCLEOTIDE SEQUENCE [LARGE SCALE GENOMIC DNA]</scope>
    <source>
        <strain evidence="2">SIT 101</strain>
    </source>
</reference>
<keyword evidence="1" id="KW-0472">Membrane</keyword>
<evidence type="ECO:0000313" key="3">
    <source>
        <dbReference type="Proteomes" id="UP000037737"/>
    </source>
</evidence>
<protein>
    <submittedName>
        <fullName evidence="2">Uncharacterized protein</fullName>
    </submittedName>
</protein>
<name>A0A0M8MRK7_9MICO</name>
<dbReference type="Proteomes" id="UP000037737">
    <property type="component" value="Unassembled WGS sequence"/>
</dbReference>
<keyword evidence="1" id="KW-0812">Transmembrane</keyword>
<feature type="transmembrane region" description="Helical" evidence="1">
    <location>
        <begin position="54"/>
        <end position="75"/>
    </location>
</feature>
<feature type="transmembrane region" description="Helical" evidence="1">
    <location>
        <begin position="23"/>
        <end position="42"/>
    </location>
</feature>
<accession>A0A0M8MRK7</accession>
<gene>
    <name evidence="2" type="ORF">XI38_02325</name>
</gene>
<dbReference type="PATRIC" id="fig|84292.3.peg.483"/>
<dbReference type="KEGG" id="mcw:A8L33_03960"/>
<dbReference type="AlphaFoldDB" id="A0A0M8MRK7"/>
<proteinExistence type="predicted"/>
<dbReference type="EMBL" id="LAVO01000001">
    <property type="protein sequence ID" value="KOS12231.1"/>
    <property type="molecule type" value="Genomic_DNA"/>
</dbReference>